<keyword evidence="2" id="KW-0238">DNA-binding</keyword>
<dbReference type="InterPro" id="IPR010982">
    <property type="entry name" value="Lambda_DNA-bd_dom_sf"/>
</dbReference>
<dbReference type="EMBL" id="BK015747">
    <property type="protein sequence ID" value="DAE23101.1"/>
    <property type="molecule type" value="Genomic_DNA"/>
</dbReference>
<dbReference type="Gene3D" id="1.10.260.40">
    <property type="entry name" value="lambda repressor-like DNA-binding domains"/>
    <property type="match status" value="1"/>
</dbReference>
<proteinExistence type="predicted"/>
<dbReference type="InterPro" id="IPR001387">
    <property type="entry name" value="Cro/C1-type_HTH"/>
</dbReference>
<dbReference type="SMART" id="SM00530">
    <property type="entry name" value="HTH_XRE"/>
    <property type="match status" value="1"/>
</dbReference>
<reference evidence="2" key="1">
    <citation type="journal article" date="2021" name="Proc. Natl. Acad. Sci. U.S.A.">
        <title>A Catalog of Tens of Thousands of Viruses from Human Metagenomes Reveals Hidden Associations with Chronic Diseases.</title>
        <authorList>
            <person name="Tisza M.J."/>
            <person name="Buck C.B."/>
        </authorList>
    </citation>
    <scope>NUCLEOTIDE SEQUENCE</scope>
    <source>
        <strain evidence="2">Ctt0Q14</strain>
    </source>
</reference>
<dbReference type="GO" id="GO:0003677">
    <property type="term" value="F:DNA binding"/>
    <property type="evidence" value="ECO:0007669"/>
    <property type="project" value="UniProtKB-KW"/>
</dbReference>
<accession>A0A8S5QWL5</accession>
<dbReference type="SUPFAM" id="SSF47413">
    <property type="entry name" value="lambda repressor-like DNA-binding domains"/>
    <property type="match status" value="1"/>
</dbReference>
<evidence type="ECO:0000313" key="2">
    <source>
        <dbReference type="EMBL" id="DAE23101.1"/>
    </source>
</evidence>
<protein>
    <submittedName>
        <fullName evidence="2">Cro/C1-type HTH DNA-binding domain protein</fullName>
    </submittedName>
</protein>
<evidence type="ECO:0000259" key="1">
    <source>
        <dbReference type="PROSITE" id="PS50943"/>
    </source>
</evidence>
<dbReference type="PROSITE" id="PS50943">
    <property type="entry name" value="HTH_CROC1"/>
    <property type="match status" value="1"/>
</dbReference>
<sequence length="62" mass="7175">MMLYDKIKKIAKENNISIYRIERDLDLSNGSIRKWNSSIPLSQTLNKVAKYLGVSISDLMEE</sequence>
<name>A0A8S5QWL5_9CAUD</name>
<dbReference type="Pfam" id="PF13443">
    <property type="entry name" value="HTH_26"/>
    <property type="match status" value="1"/>
</dbReference>
<feature type="domain" description="HTH cro/C1-type" evidence="1">
    <location>
        <begin position="7"/>
        <end position="59"/>
    </location>
</feature>
<organism evidence="2">
    <name type="scientific">Siphoviridae sp. ctt0Q14</name>
    <dbReference type="NCBI Taxonomy" id="2826489"/>
    <lineage>
        <taxon>Viruses</taxon>
        <taxon>Duplodnaviria</taxon>
        <taxon>Heunggongvirae</taxon>
        <taxon>Uroviricota</taxon>
        <taxon>Caudoviricetes</taxon>
    </lineage>
</organism>